<dbReference type="Pfam" id="PF01582">
    <property type="entry name" value="TIR"/>
    <property type="match status" value="1"/>
</dbReference>
<dbReference type="EC" id="3.2.2.6" evidence="1"/>
<dbReference type="InterPro" id="IPR035897">
    <property type="entry name" value="Toll_tir_struct_dom_sf"/>
</dbReference>
<organism evidence="9 10">
    <name type="scientific">Brassica campestris</name>
    <name type="common">Field mustard</name>
    <dbReference type="NCBI Taxonomy" id="3711"/>
    <lineage>
        <taxon>Eukaryota</taxon>
        <taxon>Viridiplantae</taxon>
        <taxon>Streptophyta</taxon>
        <taxon>Embryophyta</taxon>
        <taxon>Tracheophyta</taxon>
        <taxon>Spermatophyta</taxon>
        <taxon>Magnoliopsida</taxon>
        <taxon>eudicotyledons</taxon>
        <taxon>Gunneridae</taxon>
        <taxon>Pentapetalae</taxon>
        <taxon>rosids</taxon>
        <taxon>malvids</taxon>
        <taxon>Brassicales</taxon>
        <taxon>Brassicaceae</taxon>
        <taxon>Brassiceae</taxon>
        <taxon>Brassica</taxon>
    </lineage>
</organism>
<dbReference type="InterPro" id="IPR055414">
    <property type="entry name" value="LRR_R13L4/SHOC2-like"/>
</dbReference>
<evidence type="ECO:0000256" key="7">
    <source>
        <dbReference type="ARBA" id="ARBA00047304"/>
    </source>
</evidence>
<keyword evidence="3" id="KW-0677">Repeat</keyword>
<dbReference type="GO" id="GO:0051707">
    <property type="term" value="P:response to other organism"/>
    <property type="evidence" value="ECO:0007669"/>
    <property type="project" value="UniProtKB-ARBA"/>
</dbReference>
<dbReference type="PROSITE" id="PS50104">
    <property type="entry name" value="TIR"/>
    <property type="match status" value="1"/>
</dbReference>
<reference evidence="9 10" key="1">
    <citation type="submission" date="2018-06" db="EMBL/GenBank/DDBJ databases">
        <title>WGS assembly of Brassica rapa FPsc.</title>
        <authorList>
            <person name="Bowman J."/>
            <person name="Kohchi T."/>
            <person name="Yamato K."/>
            <person name="Jenkins J."/>
            <person name="Shu S."/>
            <person name="Ishizaki K."/>
            <person name="Yamaoka S."/>
            <person name="Nishihama R."/>
            <person name="Nakamura Y."/>
            <person name="Berger F."/>
            <person name="Adam C."/>
            <person name="Aki S."/>
            <person name="Althoff F."/>
            <person name="Araki T."/>
            <person name="Arteaga-Vazquez M."/>
            <person name="Balasubrmanian S."/>
            <person name="Bauer D."/>
            <person name="Boehm C."/>
            <person name="Briginshaw L."/>
            <person name="Caballero-Perez J."/>
            <person name="Catarino B."/>
            <person name="Chen F."/>
            <person name="Chiyoda S."/>
            <person name="Chovatia M."/>
            <person name="Davies K."/>
            <person name="Delmans M."/>
            <person name="Demura T."/>
            <person name="Dierschke T."/>
            <person name="Dolan L."/>
            <person name="Dorantes-Acosta A."/>
            <person name="Eklund D."/>
            <person name="Florent S."/>
            <person name="Flores-Sandoval E."/>
            <person name="Fujiyama A."/>
            <person name="Fukuzawa H."/>
            <person name="Galik B."/>
            <person name="Grimanelli D."/>
            <person name="Grimwood J."/>
            <person name="Grossniklaus U."/>
            <person name="Hamada T."/>
            <person name="Haseloff J."/>
            <person name="Hetherington A."/>
            <person name="Higo A."/>
            <person name="Hirakawa Y."/>
            <person name="Hundley H."/>
            <person name="Ikeda Y."/>
            <person name="Inoue K."/>
            <person name="Inoue S."/>
            <person name="Ishida S."/>
            <person name="Jia Q."/>
            <person name="Kakita M."/>
            <person name="Kanazawa T."/>
            <person name="Kawai Y."/>
            <person name="Kawashima T."/>
            <person name="Kennedy M."/>
            <person name="Kinose K."/>
            <person name="Kinoshita T."/>
            <person name="Kohara Y."/>
            <person name="Koide E."/>
            <person name="Komatsu K."/>
            <person name="Kopischke S."/>
            <person name="Kubo M."/>
            <person name="Kyozuka J."/>
            <person name="Lagercrantz U."/>
            <person name="Lin S."/>
            <person name="Lindquist E."/>
            <person name="Lipzen A."/>
            <person name="Lu C."/>
            <person name="Luna E."/>
            <person name="Martienssen R."/>
            <person name="Minamino N."/>
            <person name="Mizutani M."/>
            <person name="Mizutani M."/>
            <person name="Mochizuki N."/>
            <person name="Monte I."/>
            <person name="Mosher R."/>
            <person name="Nagasaki H."/>
            <person name="Nakagami H."/>
            <person name="Naramoto S."/>
            <person name="Nishitani K."/>
            <person name="Ohtani M."/>
            <person name="Okamoto T."/>
            <person name="Okumura M."/>
            <person name="Phillips J."/>
            <person name="Pollak B."/>
            <person name="Reinders A."/>
            <person name="Roevekamp M."/>
            <person name="Sano R."/>
            <person name="Sawa S."/>
            <person name="Schmid M."/>
            <person name="Shirakawa M."/>
            <person name="Solano R."/>
            <person name="Spunde A."/>
            <person name="Suetsugu N."/>
            <person name="Sugano S."/>
            <person name="Sugiyama A."/>
            <person name="Sun R."/>
            <person name="Suzuki Y."/>
            <person name="Takenaka M."/>
            <person name="Takezawa D."/>
            <person name="Tomogane H."/>
            <person name="Tsuzuki M."/>
            <person name="Ueda T."/>
            <person name="Umeda M."/>
            <person name="Ward J."/>
            <person name="Watanabe Y."/>
            <person name="Yazaki K."/>
            <person name="Yokoyama R."/>
            <person name="Yoshitake Y."/>
            <person name="Yotsui I."/>
            <person name="Zachgo S."/>
            <person name="Schmutz J."/>
        </authorList>
    </citation>
    <scope>NUCLEOTIDE SEQUENCE [LARGE SCALE GENOMIC DNA]</scope>
    <source>
        <strain evidence="10">cv. B-3</strain>
    </source>
</reference>
<dbReference type="SUPFAM" id="SSF52540">
    <property type="entry name" value="P-loop containing nucleoside triphosphate hydrolases"/>
    <property type="match status" value="1"/>
</dbReference>
<keyword evidence="5" id="KW-0611">Plant defense</keyword>
<dbReference type="FunFam" id="3.40.50.10140:FF:000007">
    <property type="entry name" value="Disease resistance protein (TIR-NBS-LRR class)"/>
    <property type="match status" value="1"/>
</dbReference>
<dbReference type="PANTHER" id="PTHR11017">
    <property type="entry name" value="LEUCINE-RICH REPEAT-CONTAINING PROTEIN"/>
    <property type="match status" value="1"/>
</dbReference>
<dbReference type="Pfam" id="PF00560">
    <property type="entry name" value="LRR_1"/>
    <property type="match status" value="1"/>
</dbReference>
<dbReference type="InterPro" id="IPR058192">
    <property type="entry name" value="WHD_ROQ1-like"/>
</dbReference>
<keyword evidence="6" id="KW-0520">NAD</keyword>
<comment type="catalytic activity">
    <reaction evidence="7">
        <text>NAD(+) + H2O = ADP-D-ribose + nicotinamide + H(+)</text>
        <dbReference type="Rhea" id="RHEA:16301"/>
        <dbReference type="ChEBI" id="CHEBI:15377"/>
        <dbReference type="ChEBI" id="CHEBI:15378"/>
        <dbReference type="ChEBI" id="CHEBI:17154"/>
        <dbReference type="ChEBI" id="CHEBI:57540"/>
        <dbReference type="ChEBI" id="CHEBI:57967"/>
        <dbReference type="EC" id="3.2.2.6"/>
    </reaction>
    <physiologicalReaction direction="left-to-right" evidence="7">
        <dbReference type="Rhea" id="RHEA:16302"/>
    </physiologicalReaction>
</comment>
<evidence type="ECO:0000256" key="5">
    <source>
        <dbReference type="ARBA" id="ARBA00022821"/>
    </source>
</evidence>
<dbReference type="SMART" id="SM00255">
    <property type="entry name" value="TIR"/>
    <property type="match status" value="1"/>
</dbReference>
<protein>
    <recommendedName>
        <fullName evidence="1">ADP-ribosyl cyclase/cyclic ADP-ribose hydrolase</fullName>
        <ecNumber evidence="1">3.2.2.6</ecNumber>
    </recommendedName>
</protein>
<dbReference type="SUPFAM" id="SSF52058">
    <property type="entry name" value="L domain-like"/>
    <property type="match status" value="2"/>
</dbReference>
<evidence type="ECO:0000259" key="8">
    <source>
        <dbReference type="PROSITE" id="PS50104"/>
    </source>
</evidence>
<dbReference type="InterPro" id="IPR045344">
    <property type="entry name" value="C-JID"/>
</dbReference>
<dbReference type="GO" id="GO:0043531">
    <property type="term" value="F:ADP binding"/>
    <property type="evidence" value="ECO:0007669"/>
    <property type="project" value="InterPro"/>
</dbReference>
<dbReference type="Pfam" id="PF20160">
    <property type="entry name" value="C-JID"/>
    <property type="match status" value="1"/>
</dbReference>
<dbReference type="SUPFAM" id="SSF52200">
    <property type="entry name" value="Toll/Interleukin receptor TIR domain"/>
    <property type="match status" value="1"/>
</dbReference>
<dbReference type="Gene3D" id="1.10.8.430">
    <property type="entry name" value="Helical domain of apoptotic protease-activating factors"/>
    <property type="match status" value="1"/>
</dbReference>
<dbReference type="Pfam" id="PF23282">
    <property type="entry name" value="WHD_ROQ1"/>
    <property type="match status" value="1"/>
</dbReference>
<dbReference type="InterPro" id="IPR001611">
    <property type="entry name" value="Leu-rich_rpt"/>
</dbReference>
<dbReference type="GO" id="GO:0006952">
    <property type="term" value="P:defense response"/>
    <property type="evidence" value="ECO:0007669"/>
    <property type="project" value="UniProtKB-KW"/>
</dbReference>
<dbReference type="GO" id="GO:0007165">
    <property type="term" value="P:signal transduction"/>
    <property type="evidence" value="ECO:0007669"/>
    <property type="project" value="InterPro"/>
</dbReference>
<evidence type="ECO:0000256" key="6">
    <source>
        <dbReference type="ARBA" id="ARBA00023027"/>
    </source>
</evidence>
<evidence type="ECO:0000313" key="9">
    <source>
        <dbReference type="EMBL" id="RID41860.1"/>
    </source>
</evidence>
<feature type="domain" description="TIR" evidence="8">
    <location>
        <begin position="18"/>
        <end position="180"/>
    </location>
</feature>
<dbReference type="Gene3D" id="3.40.50.10140">
    <property type="entry name" value="Toll/interleukin-1 receptor homology (TIR) domain"/>
    <property type="match status" value="1"/>
</dbReference>
<dbReference type="Pfam" id="PF00931">
    <property type="entry name" value="NB-ARC"/>
    <property type="match status" value="1"/>
</dbReference>
<gene>
    <name evidence="9" type="ORF">BRARA_J01787</name>
</gene>
<dbReference type="Gene3D" id="3.40.50.300">
    <property type="entry name" value="P-loop containing nucleotide triphosphate hydrolases"/>
    <property type="match status" value="1"/>
</dbReference>
<dbReference type="PANTHER" id="PTHR11017:SF574">
    <property type="entry name" value="ADP-RIBOSYL CYCLASE_CYCLIC ADP-RIBOSE HYDROLASE"/>
    <property type="match status" value="1"/>
</dbReference>
<dbReference type="Pfam" id="PF23598">
    <property type="entry name" value="LRR_14"/>
    <property type="match status" value="1"/>
</dbReference>
<dbReference type="FunFam" id="1.10.8.430:FF:000002">
    <property type="entry name" value="Disease resistance protein (TIR-NBS-LRR class)"/>
    <property type="match status" value="1"/>
</dbReference>
<proteinExistence type="predicted"/>
<dbReference type="InterPro" id="IPR003591">
    <property type="entry name" value="Leu-rich_rpt_typical-subtyp"/>
</dbReference>
<dbReference type="SMART" id="SM00369">
    <property type="entry name" value="LRR_TYP"/>
    <property type="match status" value="5"/>
</dbReference>
<dbReference type="Proteomes" id="UP000264353">
    <property type="component" value="Chromosome A10"/>
</dbReference>
<dbReference type="GO" id="GO:0061809">
    <property type="term" value="F:NAD+ nucleosidase activity, cyclic ADP-ribose generating"/>
    <property type="evidence" value="ECO:0007669"/>
    <property type="project" value="UniProtKB-EC"/>
</dbReference>
<evidence type="ECO:0000256" key="3">
    <source>
        <dbReference type="ARBA" id="ARBA00022737"/>
    </source>
</evidence>
<accession>A0A397XTI4</accession>
<name>A0A397XTI4_BRACM</name>
<dbReference type="Gene3D" id="3.80.10.10">
    <property type="entry name" value="Ribonuclease Inhibitor"/>
    <property type="match status" value="4"/>
</dbReference>
<dbReference type="AlphaFoldDB" id="A0A397XTI4"/>
<dbReference type="EMBL" id="CM010637">
    <property type="protein sequence ID" value="RID41860.1"/>
    <property type="molecule type" value="Genomic_DNA"/>
</dbReference>
<evidence type="ECO:0000313" key="10">
    <source>
        <dbReference type="Proteomes" id="UP000264353"/>
    </source>
</evidence>
<sequence>MAYLPCLSSPSSSSSAVWKTDVFVSFRGEDVRKTFVSHLFCELDRMGINAFRDDLDLERGKSISPELVDVIKGSRFAIVVVSRNYAASSWCLDELLKIMECKDAFEQTIIPIFYEVDPSDVRRQHGSFGEDVESHSDKKKVKKWKEALTILAAICGEDSRNWRDESKLIKKIVKDISDKLVFTSLDDSKGLIGMSSHMDVLQSMMCVEDEGVRMVGIWGMGGVGKTTIAKYLYNELSRRFQAHCFIENVKEVCNRFGVRRLQGEFLCRMFGERDKEACSSVSCSTIIKKRFRHKRVLIVLDDVDISEQLNELVNETGWFGPGSRILVTTRDRHLLVSHGIDIDLIYKVKCLPNQEALHLFRNYAFRNEIIIPHEFQELSDQAINYASGLPLALRVLGSFLYRRSQREWESTLARLETSPQSDIMEVLRVSYDGLAEQEKAIFLYISCFYNMKHVDYVTRLLDICGYAAEIGITVLTEKSLIGISNGCIKMHDLLQQMGRELVRQQAVKNPAERFLLWDPEDICDLLSENSGTKLVEGMSLNLSEISEVFVSDRAFEGLSNLKLLNFYDLAYNGENRMHLPDGLSYLPRKLRYLRWDGYPLKSMPSRFHPEFLVEFCMSNSHLQKLWNGVQPLGKLKKMNLSRCKYLIEIPDLSKATNLEELDLSYCQSLAEVTPSIKNLQKLYCFYLTSCILLQRYKCSTETEELPSSINRLSCLVELDLSNCKSIRTLPSSVSNMVSLKSMNLVGCKHLENLPDSLQNLTSLENLEVSGCLNINEFPRVSTNIKVLRMSETSIEEIPARICNLSRLRSLDISENERLKSLPVSISELRSLERLNLSGCTVLESFPPEICQTMRCLRWLDLEGTSIKELPENIGNLIALEVLQARRTAIRRAPWSIALLTRLQVLAIGNSFYASEGLHSLCPRLSKFDDLRVLYLSNMNMIEIPNSIGNLWSLSELDLSGNNFEFIPASIKGLTSLNILNLNNCQRLQALPDELPRGLLYIYAHGCTSLESISCCFKHRCLRKLVASNCYKLDQEAQSLIHRNVQLDSAKPEHLYFPGRDVPSCFSHQAMGSSLRIHLPQSRSSSNILGFSTCIMFGGNGQCSMNDVKIRCSCILKGVDGKELVVMDELWYPDPKAFANMSFGSDHLLLFSRTCISMGAYNEVFFEFSIENTKRDSSNPLVEVKKCAVHLITFKDMLQEHDSSSSLLFSANIDGPDLEFPEAFDDARVPKRRLHEAHYLHKKQPNPKRIKFLPVSSARKQYSKLHQPKVTPE</sequence>
<evidence type="ECO:0000256" key="1">
    <source>
        <dbReference type="ARBA" id="ARBA00011982"/>
    </source>
</evidence>
<dbReference type="InterPro" id="IPR042197">
    <property type="entry name" value="Apaf_helical"/>
</dbReference>
<dbReference type="InterPro" id="IPR032675">
    <property type="entry name" value="LRR_dom_sf"/>
</dbReference>
<dbReference type="InterPro" id="IPR002182">
    <property type="entry name" value="NB-ARC"/>
</dbReference>
<evidence type="ECO:0000256" key="2">
    <source>
        <dbReference type="ARBA" id="ARBA00022614"/>
    </source>
</evidence>
<evidence type="ECO:0000256" key="4">
    <source>
        <dbReference type="ARBA" id="ARBA00022801"/>
    </source>
</evidence>
<keyword evidence="2" id="KW-0433">Leucine-rich repeat</keyword>
<keyword evidence="4" id="KW-0378">Hydrolase</keyword>
<dbReference type="PRINTS" id="PR00364">
    <property type="entry name" value="DISEASERSIST"/>
</dbReference>
<dbReference type="InterPro" id="IPR044974">
    <property type="entry name" value="Disease_R_plants"/>
</dbReference>
<dbReference type="InterPro" id="IPR027417">
    <property type="entry name" value="P-loop_NTPase"/>
</dbReference>
<dbReference type="InterPro" id="IPR000157">
    <property type="entry name" value="TIR_dom"/>
</dbReference>